<name>A0ABR1BW33_NECAM</name>
<comment type="caution">
    <text evidence="1">The sequence shown here is derived from an EMBL/GenBank/DDBJ whole genome shotgun (WGS) entry which is preliminary data.</text>
</comment>
<dbReference type="EMBL" id="JAVFWL010000001">
    <property type="protein sequence ID" value="KAK6730594.1"/>
    <property type="molecule type" value="Genomic_DNA"/>
</dbReference>
<keyword evidence="2" id="KW-1185">Reference proteome</keyword>
<proteinExistence type="predicted"/>
<evidence type="ECO:0000313" key="1">
    <source>
        <dbReference type="EMBL" id="KAK6730594.1"/>
    </source>
</evidence>
<accession>A0ABR1BW33</accession>
<sequence>MLLPRRRVDITSNAVRIEVVPSRTSAMNGASKGHPLVSSAPPQAFERSRLRNYNENHAVLTRQQPALRCCNIEYGIHHPVITARMHEELRAPQRSLSMPRS</sequence>
<dbReference type="Proteomes" id="UP001303046">
    <property type="component" value="Unassembled WGS sequence"/>
</dbReference>
<protein>
    <submittedName>
        <fullName evidence="1">Uncharacterized protein</fullName>
    </submittedName>
</protein>
<gene>
    <name evidence="1" type="primary">Necator_chrI.g3328</name>
    <name evidence="1" type="ORF">RB195_007199</name>
</gene>
<evidence type="ECO:0000313" key="2">
    <source>
        <dbReference type="Proteomes" id="UP001303046"/>
    </source>
</evidence>
<reference evidence="1 2" key="1">
    <citation type="submission" date="2023-08" db="EMBL/GenBank/DDBJ databases">
        <title>A Necator americanus chromosomal reference genome.</title>
        <authorList>
            <person name="Ilik V."/>
            <person name="Petrzelkova K.J."/>
            <person name="Pardy F."/>
            <person name="Fuh T."/>
            <person name="Niatou-Singa F.S."/>
            <person name="Gouil Q."/>
            <person name="Baker L."/>
            <person name="Ritchie M.E."/>
            <person name="Jex A.R."/>
            <person name="Gazzola D."/>
            <person name="Li H."/>
            <person name="Toshio Fujiwara R."/>
            <person name="Zhan B."/>
            <person name="Aroian R.V."/>
            <person name="Pafco B."/>
            <person name="Schwarz E.M."/>
        </authorList>
    </citation>
    <scope>NUCLEOTIDE SEQUENCE [LARGE SCALE GENOMIC DNA]</scope>
    <source>
        <strain evidence="1 2">Aroian</strain>
        <tissue evidence="1">Whole animal</tissue>
    </source>
</reference>
<organism evidence="1 2">
    <name type="scientific">Necator americanus</name>
    <name type="common">Human hookworm</name>
    <dbReference type="NCBI Taxonomy" id="51031"/>
    <lineage>
        <taxon>Eukaryota</taxon>
        <taxon>Metazoa</taxon>
        <taxon>Ecdysozoa</taxon>
        <taxon>Nematoda</taxon>
        <taxon>Chromadorea</taxon>
        <taxon>Rhabditida</taxon>
        <taxon>Rhabditina</taxon>
        <taxon>Rhabditomorpha</taxon>
        <taxon>Strongyloidea</taxon>
        <taxon>Ancylostomatidae</taxon>
        <taxon>Bunostominae</taxon>
        <taxon>Necator</taxon>
    </lineage>
</organism>